<evidence type="ECO:0000256" key="6">
    <source>
        <dbReference type="ARBA" id="ARBA00023136"/>
    </source>
</evidence>
<feature type="transmembrane region" description="Helical" evidence="7">
    <location>
        <begin position="241"/>
        <end position="266"/>
    </location>
</feature>
<comment type="subcellular location">
    <subcellularLocation>
        <location evidence="1 7">Cell membrane</location>
        <topology evidence="1 7">Multi-pass membrane protein</topology>
    </subcellularLocation>
</comment>
<evidence type="ECO:0000256" key="4">
    <source>
        <dbReference type="ARBA" id="ARBA00022692"/>
    </source>
</evidence>
<reference evidence="10" key="1">
    <citation type="journal article" date="2019" name="Int. J. Syst. Evol. Microbiol.">
        <title>The Global Catalogue of Microorganisms (GCM) 10K type strain sequencing project: providing services to taxonomists for standard genome sequencing and annotation.</title>
        <authorList>
            <consortium name="The Broad Institute Genomics Platform"/>
            <consortium name="The Broad Institute Genome Sequencing Center for Infectious Disease"/>
            <person name="Wu L."/>
            <person name="Ma J."/>
        </authorList>
    </citation>
    <scope>NUCLEOTIDE SEQUENCE [LARGE SCALE GENOMIC DNA]</scope>
    <source>
        <strain evidence="10">DT72</strain>
    </source>
</reference>
<dbReference type="PANTHER" id="PTHR43163">
    <property type="entry name" value="DIPEPTIDE TRANSPORT SYSTEM PERMEASE PROTEIN DPPB-RELATED"/>
    <property type="match status" value="1"/>
</dbReference>
<dbReference type="Pfam" id="PF00528">
    <property type="entry name" value="BPD_transp_1"/>
    <property type="match status" value="1"/>
</dbReference>
<sequence length="319" mass="33777">MVRYLVHRVPSAVAVLVLASLLIFFVLRLVPGDPATTLAGPDASPESIAAVRHSLGLDRSIPAQYIAWIGGVLTFDLGRSYVLGGQIADLVGDALLNTVVLTAAALVLALVVSLVLSVAVVVWPTRWLTGLVGAFNTLAVALPTFVTGVLLVLLFAVLLPLLPAGGVPPDGFWARPDISVQYLALPTVCLGLPVAAALTRFLTEALRTEMRQPYILTARALGVSRWNLVTRSALRNALPTMLTILGLQTGQLLGGAVLVEAIFAWPGIGQLIEQGISRRDYPVVQVLLLIAVSVFVIVQLATDVAHAYLDPRIRIGGQS</sequence>
<feature type="transmembrane region" description="Helical" evidence="7">
    <location>
        <begin position="12"/>
        <end position="30"/>
    </location>
</feature>
<dbReference type="InterPro" id="IPR000515">
    <property type="entry name" value="MetI-like"/>
</dbReference>
<dbReference type="Pfam" id="PF19300">
    <property type="entry name" value="BPD_transp_1_N"/>
    <property type="match status" value="1"/>
</dbReference>
<keyword evidence="2 7" id="KW-0813">Transport</keyword>
<dbReference type="PANTHER" id="PTHR43163:SF6">
    <property type="entry name" value="DIPEPTIDE TRANSPORT SYSTEM PERMEASE PROTEIN DPPB-RELATED"/>
    <property type="match status" value="1"/>
</dbReference>
<evidence type="ECO:0000313" key="10">
    <source>
        <dbReference type="Proteomes" id="UP001597286"/>
    </source>
</evidence>
<keyword evidence="10" id="KW-1185">Reference proteome</keyword>
<dbReference type="Gene3D" id="1.10.3720.10">
    <property type="entry name" value="MetI-like"/>
    <property type="match status" value="1"/>
</dbReference>
<dbReference type="InterPro" id="IPR045621">
    <property type="entry name" value="BPD_transp_1_N"/>
</dbReference>
<evidence type="ECO:0000256" key="2">
    <source>
        <dbReference type="ARBA" id="ARBA00022448"/>
    </source>
</evidence>
<dbReference type="Proteomes" id="UP001597286">
    <property type="component" value="Unassembled WGS sequence"/>
</dbReference>
<evidence type="ECO:0000313" key="9">
    <source>
        <dbReference type="EMBL" id="MFD1815091.1"/>
    </source>
</evidence>
<keyword evidence="6 7" id="KW-0472">Membrane</keyword>
<feature type="domain" description="ABC transmembrane type-1" evidence="8">
    <location>
        <begin position="95"/>
        <end position="302"/>
    </location>
</feature>
<keyword evidence="4 7" id="KW-0812">Transmembrane</keyword>
<evidence type="ECO:0000256" key="5">
    <source>
        <dbReference type="ARBA" id="ARBA00022989"/>
    </source>
</evidence>
<protein>
    <submittedName>
        <fullName evidence="9">ABC transporter permease</fullName>
    </submittedName>
</protein>
<keyword evidence="5 7" id="KW-1133">Transmembrane helix</keyword>
<evidence type="ECO:0000256" key="7">
    <source>
        <dbReference type="RuleBase" id="RU363032"/>
    </source>
</evidence>
<comment type="similarity">
    <text evidence="7">Belongs to the binding-protein-dependent transport system permease family.</text>
</comment>
<dbReference type="CDD" id="cd06261">
    <property type="entry name" value="TM_PBP2"/>
    <property type="match status" value="1"/>
</dbReference>
<dbReference type="PROSITE" id="PS50928">
    <property type="entry name" value="ABC_TM1"/>
    <property type="match status" value="1"/>
</dbReference>
<comment type="caution">
    <text evidence="9">The sequence shown here is derived from an EMBL/GenBank/DDBJ whole genome shotgun (WGS) entry which is preliminary data.</text>
</comment>
<organism evidence="9 10">
    <name type="scientific">Rhodococcus gannanensis</name>
    <dbReference type="NCBI Taxonomy" id="1960308"/>
    <lineage>
        <taxon>Bacteria</taxon>
        <taxon>Bacillati</taxon>
        <taxon>Actinomycetota</taxon>
        <taxon>Actinomycetes</taxon>
        <taxon>Mycobacteriales</taxon>
        <taxon>Nocardiaceae</taxon>
        <taxon>Rhodococcus</taxon>
    </lineage>
</organism>
<name>A0ABW4P981_9NOCA</name>
<accession>A0ABW4P981</accession>
<evidence type="ECO:0000256" key="3">
    <source>
        <dbReference type="ARBA" id="ARBA00022475"/>
    </source>
</evidence>
<feature type="transmembrane region" description="Helical" evidence="7">
    <location>
        <begin position="182"/>
        <end position="202"/>
    </location>
</feature>
<evidence type="ECO:0000259" key="8">
    <source>
        <dbReference type="PROSITE" id="PS50928"/>
    </source>
</evidence>
<dbReference type="RefSeq" id="WP_378487538.1">
    <property type="nucleotide sequence ID" value="NZ_JBHUFB010000020.1"/>
</dbReference>
<evidence type="ECO:0000256" key="1">
    <source>
        <dbReference type="ARBA" id="ARBA00004651"/>
    </source>
</evidence>
<dbReference type="SUPFAM" id="SSF161098">
    <property type="entry name" value="MetI-like"/>
    <property type="match status" value="1"/>
</dbReference>
<gene>
    <name evidence="9" type="ORF">ACFSJG_22970</name>
</gene>
<dbReference type="InterPro" id="IPR035906">
    <property type="entry name" value="MetI-like_sf"/>
</dbReference>
<feature type="transmembrane region" description="Helical" evidence="7">
    <location>
        <begin position="135"/>
        <end position="162"/>
    </location>
</feature>
<keyword evidence="3" id="KW-1003">Cell membrane</keyword>
<dbReference type="EMBL" id="JBHUFB010000020">
    <property type="protein sequence ID" value="MFD1815091.1"/>
    <property type="molecule type" value="Genomic_DNA"/>
</dbReference>
<proteinExistence type="inferred from homology"/>
<feature type="transmembrane region" description="Helical" evidence="7">
    <location>
        <begin position="286"/>
        <end position="309"/>
    </location>
</feature>
<feature type="transmembrane region" description="Helical" evidence="7">
    <location>
        <begin position="99"/>
        <end position="123"/>
    </location>
</feature>